<keyword evidence="5 7" id="KW-0472">Membrane</keyword>
<dbReference type="InterPro" id="IPR020846">
    <property type="entry name" value="MFS_dom"/>
</dbReference>
<reference evidence="10" key="1">
    <citation type="journal article" date="2013" name="Genome Announc.">
        <title>Genome sequence of the food spoilage yeast Zygosaccharomyces bailii CLIB 213(T).</title>
        <authorList>
            <person name="Galeote V."/>
            <person name="Bigey F."/>
            <person name="Devillers H."/>
            <person name="Neuveglise C."/>
            <person name="Dequin S."/>
        </authorList>
    </citation>
    <scope>NUCLEOTIDE SEQUENCE [LARGE SCALE GENOMIC DNA]</scope>
    <source>
        <strain evidence="10">CLIB 213 / ATCC 58445 / CBS 680 / CCRC 21525 / NBRC 1098 / NCYC 1416 / NRRL Y-2227</strain>
    </source>
</reference>
<evidence type="ECO:0000256" key="3">
    <source>
        <dbReference type="ARBA" id="ARBA00022692"/>
    </source>
</evidence>
<dbReference type="PANTHER" id="PTHR23501">
    <property type="entry name" value="MAJOR FACILITATOR SUPERFAMILY"/>
    <property type="match status" value="1"/>
</dbReference>
<evidence type="ECO:0000259" key="8">
    <source>
        <dbReference type="PROSITE" id="PS50850"/>
    </source>
</evidence>
<comment type="subcellular location">
    <subcellularLocation>
        <location evidence="1">Membrane</location>
        <topology evidence="1">Multi-pass membrane protein</topology>
    </subcellularLocation>
</comment>
<dbReference type="GO" id="GO:0015174">
    <property type="term" value="F:basic amino acid transmembrane transporter activity"/>
    <property type="evidence" value="ECO:0007669"/>
    <property type="project" value="TreeGrafter"/>
</dbReference>
<evidence type="ECO:0000256" key="5">
    <source>
        <dbReference type="ARBA" id="ARBA00023136"/>
    </source>
</evidence>
<keyword evidence="10" id="KW-1185">Reference proteome</keyword>
<feature type="transmembrane region" description="Helical" evidence="7">
    <location>
        <begin position="478"/>
        <end position="501"/>
    </location>
</feature>
<feature type="transmembrane region" description="Helical" evidence="7">
    <location>
        <begin position="438"/>
        <end position="466"/>
    </location>
</feature>
<evidence type="ECO:0000256" key="7">
    <source>
        <dbReference type="SAM" id="Phobius"/>
    </source>
</evidence>
<feature type="domain" description="Major facilitator superfamily (MFS) profile" evidence="8">
    <location>
        <begin position="75"/>
        <end position="577"/>
    </location>
</feature>
<feature type="transmembrane region" description="Helical" evidence="7">
    <location>
        <begin position="230"/>
        <end position="248"/>
    </location>
</feature>
<sequence length="582" mass="63741">MEAAEPLLGTNSCRSYTSESNKCVSGENFSGVCLYVNDSDSVQDGEASYENGQGNSEEEDDVRTPLSRIPHLWLIEAALYTNVFLSGFDGTVTASTYQTIGNEFGHMNLSSWISTSYLITSTSFQPLYGSFSDILGRRWCIFFASIAFAVGCLGCGISNSIIWLSFMRAVTGVGGGGLITLSTIVNSDMIPTSKRGLFQAFQNLVLGLGAICGASFGGAITSYLGWRWCFLLQVPISLLGSLIGHFYIRNQREFERKKLTAVLSTKEILKHIDFLGAIWIIIGLTLQLVYLTLGSATNESGRTWTSPSLLIILISSCIILVIFILNEEKTKSRPIIPSALVKGFFSFLVLTVSILVGFASYAYLFTLPLFFQVVLGDSTAKAGLRLAMPSIFTPVGGLIAGVCMSKFNCLQFLLYVGIAFMFLGNFLFLCIGEDASDWLIGIYLIPANIGQGITFPSSLFTFIFAFSKVHQATATSTLYLFRSIGSVWGVAGSAGIVQFFFSRYLESRLKGLLDEKKIIKLITKISSDTSYIKELEDPVRATVIKSFDVATKRVHLFSTLFCLVAFILCIIKDIFKPLANKL</sequence>
<dbReference type="AlphaFoldDB" id="A0A8J2T414"/>
<evidence type="ECO:0000313" key="9">
    <source>
        <dbReference type="EMBL" id="CDF88014.1"/>
    </source>
</evidence>
<dbReference type="Proteomes" id="UP000019375">
    <property type="component" value="Unassembled WGS sequence"/>
</dbReference>
<dbReference type="PROSITE" id="PS50850">
    <property type="entry name" value="MFS"/>
    <property type="match status" value="1"/>
</dbReference>
<feature type="transmembrane region" description="Helical" evidence="7">
    <location>
        <begin position="386"/>
        <end position="405"/>
    </location>
</feature>
<comment type="similarity">
    <text evidence="2">Belongs to the major facilitator superfamily.</text>
</comment>
<feature type="transmembrane region" description="Helical" evidence="7">
    <location>
        <begin position="139"/>
        <end position="163"/>
    </location>
</feature>
<protein>
    <submittedName>
        <fullName evidence="9">BN860_00320g1_1</fullName>
    </submittedName>
</protein>
<dbReference type="OrthoDB" id="6770063at2759"/>
<evidence type="ECO:0000256" key="1">
    <source>
        <dbReference type="ARBA" id="ARBA00004141"/>
    </source>
</evidence>
<gene>
    <name evidence="9" type="ORF">BN860_00320g</name>
</gene>
<feature type="transmembrane region" description="Helical" evidence="7">
    <location>
        <begin position="554"/>
        <end position="575"/>
    </location>
</feature>
<dbReference type="InterPro" id="IPR036259">
    <property type="entry name" value="MFS_trans_sf"/>
</dbReference>
<feature type="transmembrane region" description="Helical" evidence="7">
    <location>
        <begin position="201"/>
        <end position="224"/>
    </location>
</feature>
<proteinExistence type="inferred from homology"/>
<feature type="transmembrane region" description="Helical" evidence="7">
    <location>
        <begin position="305"/>
        <end position="325"/>
    </location>
</feature>
<evidence type="ECO:0000313" key="10">
    <source>
        <dbReference type="Proteomes" id="UP000019375"/>
    </source>
</evidence>
<keyword evidence="4 7" id="KW-1133">Transmembrane helix</keyword>
<accession>A0A8J2T414</accession>
<dbReference type="InterPro" id="IPR011701">
    <property type="entry name" value="MFS"/>
</dbReference>
<feature type="transmembrane region" description="Helical" evidence="7">
    <location>
        <begin position="345"/>
        <end position="366"/>
    </location>
</feature>
<dbReference type="Gene3D" id="1.20.1250.20">
    <property type="entry name" value="MFS general substrate transporter like domains"/>
    <property type="match status" value="1"/>
</dbReference>
<feature type="region of interest" description="Disordered" evidence="6">
    <location>
        <begin position="44"/>
        <end position="63"/>
    </location>
</feature>
<evidence type="ECO:0000256" key="6">
    <source>
        <dbReference type="SAM" id="MobiDB-lite"/>
    </source>
</evidence>
<dbReference type="CDD" id="cd17502">
    <property type="entry name" value="MFS_Azr1_MDR_like"/>
    <property type="match status" value="1"/>
</dbReference>
<keyword evidence="3 7" id="KW-0812">Transmembrane</keyword>
<organism evidence="9 10">
    <name type="scientific">Zygosaccharomyces bailii (strain CLIB 213 / ATCC 58445 / CBS 680 / BCRC 21525 / NBRC 1098 / NCYC 1416 / NRRL Y-2227)</name>
    <dbReference type="NCBI Taxonomy" id="1333698"/>
    <lineage>
        <taxon>Eukaryota</taxon>
        <taxon>Fungi</taxon>
        <taxon>Dikarya</taxon>
        <taxon>Ascomycota</taxon>
        <taxon>Saccharomycotina</taxon>
        <taxon>Saccharomycetes</taxon>
        <taxon>Saccharomycetales</taxon>
        <taxon>Saccharomycetaceae</taxon>
        <taxon>Zygosaccharomyces</taxon>
    </lineage>
</organism>
<dbReference type="Pfam" id="PF07690">
    <property type="entry name" value="MFS_1"/>
    <property type="match status" value="1"/>
</dbReference>
<feature type="transmembrane region" description="Helical" evidence="7">
    <location>
        <begin position="412"/>
        <end position="432"/>
    </location>
</feature>
<name>A0A8J2T414_ZYGB2</name>
<dbReference type="GO" id="GO:0000329">
    <property type="term" value="C:fungal-type vacuole membrane"/>
    <property type="evidence" value="ECO:0007669"/>
    <property type="project" value="TreeGrafter"/>
</dbReference>
<evidence type="ECO:0000256" key="4">
    <source>
        <dbReference type="ARBA" id="ARBA00022989"/>
    </source>
</evidence>
<evidence type="ECO:0000256" key="2">
    <source>
        <dbReference type="ARBA" id="ARBA00008335"/>
    </source>
</evidence>
<dbReference type="EMBL" id="HG316455">
    <property type="protein sequence ID" value="CDF88014.1"/>
    <property type="molecule type" value="Genomic_DNA"/>
</dbReference>
<dbReference type="SUPFAM" id="SSF103473">
    <property type="entry name" value="MFS general substrate transporter"/>
    <property type="match status" value="1"/>
</dbReference>
<feature type="transmembrane region" description="Helical" evidence="7">
    <location>
        <begin position="274"/>
        <end position="293"/>
    </location>
</feature>
<dbReference type="PANTHER" id="PTHR23501:SF81">
    <property type="entry name" value="VACUOLAR BASIC AMINO ACID TRANSPORTER 2"/>
    <property type="match status" value="1"/>
</dbReference>